<sequence length="59" mass="6752">MHATFRSTHSGFETLRKMSRTPGQSAYRRFQIATNEQLTARGYANPAKPMALFSDFIQK</sequence>
<evidence type="ECO:0000313" key="2">
    <source>
        <dbReference type="EMBL" id="MET3613238.1"/>
    </source>
</evidence>
<evidence type="ECO:0000256" key="1">
    <source>
        <dbReference type="SAM" id="MobiDB-lite"/>
    </source>
</evidence>
<proteinExistence type="predicted"/>
<protein>
    <submittedName>
        <fullName evidence="2">Uncharacterized protein</fullName>
    </submittedName>
</protein>
<feature type="region of interest" description="Disordered" evidence="1">
    <location>
        <begin position="1"/>
        <end position="26"/>
    </location>
</feature>
<accession>A0ABV2IXS8</accession>
<feature type="compositionally biased region" description="Polar residues" evidence="1">
    <location>
        <begin position="1"/>
        <end position="11"/>
    </location>
</feature>
<dbReference type="RefSeq" id="WP_230836591.1">
    <property type="nucleotide sequence ID" value="NZ_JBEPMB010000001.1"/>
</dbReference>
<dbReference type="EMBL" id="JBEPMB010000001">
    <property type="protein sequence ID" value="MET3613238.1"/>
    <property type="molecule type" value="Genomic_DNA"/>
</dbReference>
<gene>
    <name evidence="2" type="ORF">ABID16_001543</name>
</gene>
<evidence type="ECO:0000313" key="3">
    <source>
        <dbReference type="Proteomes" id="UP001549047"/>
    </source>
</evidence>
<name>A0ABV2IXS8_9HYPH</name>
<reference evidence="2 3" key="1">
    <citation type="submission" date="2024-06" db="EMBL/GenBank/DDBJ databases">
        <title>Genomic Encyclopedia of Type Strains, Phase IV (KMG-IV): sequencing the most valuable type-strain genomes for metagenomic binning, comparative biology and taxonomic classification.</title>
        <authorList>
            <person name="Goeker M."/>
        </authorList>
    </citation>
    <scope>NUCLEOTIDE SEQUENCE [LARGE SCALE GENOMIC DNA]</scope>
    <source>
        <strain evidence="2 3">DSM 29780</strain>
    </source>
</reference>
<comment type="caution">
    <text evidence="2">The sequence shown here is derived from an EMBL/GenBank/DDBJ whole genome shotgun (WGS) entry which is preliminary data.</text>
</comment>
<dbReference type="Proteomes" id="UP001549047">
    <property type="component" value="Unassembled WGS sequence"/>
</dbReference>
<keyword evidence="3" id="KW-1185">Reference proteome</keyword>
<organism evidence="2 3">
    <name type="scientific">Rhizobium aquaticum</name>
    <dbReference type="NCBI Taxonomy" id="1549636"/>
    <lineage>
        <taxon>Bacteria</taxon>
        <taxon>Pseudomonadati</taxon>
        <taxon>Pseudomonadota</taxon>
        <taxon>Alphaproteobacteria</taxon>
        <taxon>Hyphomicrobiales</taxon>
        <taxon>Rhizobiaceae</taxon>
        <taxon>Rhizobium/Agrobacterium group</taxon>
        <taxon>Rhizobium</taxon>
    </lineage>
</organism>